<comment type="caution">
    <text evidence="4">The sequence shown here is derived from an EMBL/GenBank/DDBJ whole genome shotgun (WGS) entry which is preliminary data.</text>
</comment>
<dbReference type="RefSeq" id="WP_203925489.1">
    <property type="nucleotide sequence ID" value="NZ_BOPH01000005.1"/>
</dbReference>
<keyword evidence="2" id="KW-0560">Oxidoreductase</keyword>
<evidence type="ECO:0000256" key="3">
    <source>
        <dbReference type="ARBA" id="ARBA00071493"/>
    </source>
</evidence>
<dbReference type="PANTHER" id="PTHR24320:SF227">
    <property type="entry name" value="RETINOL DEHYDROGENASE 11"/>
    <property type="match status" value="1"/>
</dbReference>
<dbReference type="Proteomes" id="UP000635606">
    <property type="component" value="Unassembled WGS sequence"/>
</dbReference>
<evidence type="ECO:0000313" key="4">
    <source>
        <dbReference type="EMBL" id="GIJ65481.1"/>
    </source>
</evidence>
<reference evidence="4" key="1">
    <citation type="submission" date="2021-01" db="EMBL/GenBank/DDBJ databases">
        <title>Whole genome shotgun sequence of Virgisporangium ochraceum NBRC 16418.</title>
        <authorList>
            <person name="Komaki H."/>
            <person name="Tamura T."/>
        </authorList>
    </citation>
    <scope>NUCLEOTIDE SEQUENCE</scope>
    <source>
        <strain evidence="4">NBRC 16418</strain>
    </source>
</reference>
<dbReference type="GO" id="GO:0016491">
    <property type="term" value="F:oxidoreductase activity"/>
    <property type="evidence" value="ECO:0007669"/>
    <property type="project" value="UniProtKB-KW"/>
</dbReference>
<comment type="similarity">
    <text evidence="1">Belongs to the short-chain dehydrogenases/reductases (SDR) family.</text>
</comment>
<accession>A0A8J3ZQ27</accession>
<dbReference type="AlphaFoldDB" id="A0A8J3ZQ27"/>
<name>A0A8J3ZQ27_9ACTN</name>
<keyword evidence="5" id="KW-1185">Reference proteome</keyword>
<dbReference type="Pfam" id="PF00106">
    <property type="entry name" value="adh_short"/>
    <property type="match status" value="1"/>
</dbReference>
<dbReference type="SUPFAM" id="SSF51735">
    <property type="entry name" value="NAD(P)-binding Rossmann-fold domains"/>
    <property type="match status" value="1"/>
</dbReference>
<dbReference type="CDD" id="cd05327">
    <property type="entry name" value="retinol-DH_like_SDR_c_like"/>
    <property type="match status" value="1"/>
</dbReference>
<sequence length="314" mass="33093">MIVTPFTAESTAEQVVEGIDLTGRRAVVTGGASGIGVETARALAAAGADVTLAVRDRAAGERTAEDIVATTGNKQVWVAVLELTDRASVAAFTASWDGPLHLLVNNAGVMAAPLTRTPEGWELQFATNHLGHFGLTAGLHRALAQGAAETGRGSRVVSVSSAGHLRSPVDFDDPHFERRGYEPWTAYGQSKTANILFAVELTRRWQADGVTANALHPGGIRTNLQRHVSEADLDAIRRSVGAASFSWKSVEQGAATSVLLATSPLLEGVGGRYFEDCNEAGPNRPGERTGVAAYALDPEAARRLWTVSEESLAS</sequence>
<dbReference type="PRINTS" id="PR00081">
    <property type="entry name" value="GDHRDH"/>
</dbReference>
<dbReference type="EMBL" id="BOPH01000005">
    <property type="protein sequence ID" value="GIJ65481.1"/>
    <property type="molecule type" value="Genomic_DNA"/>
</dbReference>
<organism evidence="4 5">
    <name type="scientific">Virgisporangium ochraceum</name>
    <dbReference type="NCBI Taxonomy" id="65505"/>
    <lineage>
        <taxon>Bacteria</taxon>
        <taxon>Bacillati</taxon>
        <taxon>Actinomycetota</taxon>
        <taxon>Actinomycetes</taxon>
        <taxon>Micromonosporales</taxon>
        <taxon>Micromonosporaceae</taxon>
        <taxon>Virgisporangium</taxon>
    </lineage>
</organism>
<evidence type="ECO:0000256" key="2">
    <source>
        <dbReference type="ARBA" id="ARBA00023002"/>
    </source>
</evidence>
<proteinExistence type="inferred from homology"/>
<dbReference type="InterPro" id="IPR002347">
    <property type="entry name" value="SDR_fam"/>
</dbReference>
<evidence type="ECO:0000256" key="1">
    <source>
        <dbReference type="ARBA" id="ARBA00006484"/>
    </source>
</evidence>
<dbReference type="Gene3D" id="3.40.50.720">
    <property type="entry name" value="NAD(P)-binding Rossmann-like Domain"/>
    <property type="match status" value="1"/>
</dbReference>
<evidence type="ECO:0000313" key="5">
    <source>
        <dbReference type="Proteomes" id="UP000635606"/>
    </source>
</evidence>
<protein>
    <recommendedName>
        <fullName evidence="3">Probable oxidoreductase</fullName>
    </recommendedName>
</protein>
<dbReference type="PANTHER" id="PTHR24320">
    <property type="entry name" value="RETINOL DEHYDROGENASE"/>
    <property type="match status" value="1"/>
</dbReference>
<dbReference type="InterPro" id="IPR036291">
    <property type="entry name" value="NAD(P)-bd_dom_sf"/>
</dbReference>
<gene>
    <name evidence="4" type="ORF">Voc01_003980</name>
</gene>
<dbReference type="FunFam" id="3.40.50.720:FF:000594">
    <property type="entry name" value="Short-chain oxidoreductase"/>
    <property type="match status" value="1"/>
</dbReference>